<evidence type="ECO:0000313" key="3">
    <source>
        <dbReference type="EMBL" id="MFD1696426.1"/>
    </source>
</evidence>
<accession>A0ABW4K0B4</accession>
<keyword evidence="4" id="KW-1185">Reference proteome</keyword>
<feature type="transmembrane region" description="Helical" evidence="2">
    <location>
        <begin position="37"/>
        <end position="56"/>
    </location>
</feature>
<proteinExistence type="predicted"/>
<reference evidence="4" key="1">
    <citation type="journal article" date="2019" name="Int. J. Syst. Evol. Microbiol.">
        <title>The Global Catalogue of Microorganisms (GCM) 10K type strain sequencing project: providing services to taxonomists for standard genome sequencing and annotation.</title>
        <authorList>
            <consortium name="The Broad Institute Genomics Platform"/>
            <consortium name="The Broad Institute Genome Sequencing Center for Infectious Disease"/>
            <person name="Wu L."/>
            <person name="Ma J."/>
        </authorList>
    </citation>
    <scope>NUCLEOTIDE SEQUENCE [LARGE SCALE GENOMIC DNA]</scope>
    <source>
        <strain evidence="4">JCM 3369</strain>
    </source>
</reference>
<evidence type="ECO:0000313" key="4">
    <source>
        <dbReference type="Proteomes" id="UP001597327"/>
    </source>
</evidence>
<evidence type="ECO:0000256" key="2">
    <source>
        <dbReference type="SAM" id="Phobius"/>
    </source>
</evidence>
<gene>
    <name evidence="3" type="ORF">ACFSC7_12930</name>
</gene>
<keyword evidence="2" id="KW-0812">Transmembrane</keyword>
<evidence type="ECO:0000256" key="1">
    <source>
        <dbReference type="SAM" id="MobiDB-lite"/>
    </source>
</evidence>
<dbReference type="Proteomes" id="UP001597327">
    <property type="component" value="Unassembled WGS sequence"/>
</dbReference>
<feature type="transmembrane region" description="Helical" evidence="2">
    <location>
        <begin position="12"/>
        <end position="31"/>
    </location>
</feature>
<feature type="compositionally biased region" description="Basic and acidic residues" evidence="1">
    <location>
        <begin position="68"/>
        <end position="78"/>
    </location>
</feature>
<sequence length="78" mass="8788">MKDAEHPFFRPLWLRIAIVVACSGWAAFEFSMGNMSWGWITTAVAAYGAWTFLIAYKPPQDSSSRDTTSQDKDPTEPE</sequence>
<feature type="region of interest" description="Disordered" evidence="1">
    <location>
        <begin position="58"/>
        <end position="78"/>
    </location>
</feature>
<keyword evidence="2" id="KW-1133">Transmembrane helix</keyword>
<name>A0ABW4K0B4_9HYPH</name>
<dbReference type="RefSeq" id="WP_188318876.1">
    <property type="nucleotide sequence ID" value="NZ_JBHUFA010000004.1"/>
</dbReference>
<dbReference type="EMBL" id="JBHUFA010000004">
    <property type="protein sequence ID" value="MFD1696426.1"/>
    <property type="molecule type" value="Genomic_DNA"/>
</dbReference>
<organism evidence="3 4">
    <name type="scientific">Roseibium aestuarii</name>
    <dbReference type="NCBI Taxonomy" id="2600299"/>
    <lineage>
        <taxon>Bacteria</taxon>
        <taxon>Pseudomonadati</taxon>
        <taxon>Pseudomonadota</taxon>
        <taxon>Alphaproteobacteria</taxon>
        <taxon>Hyphomicrobiales</taxon>
        <taxon>Stappiaceae</taxon>
        <taxon>Roseibium</taxon>
    </lineage>
</organism>
<comment type="caution">
    <text evidence="3">The sequence shown here is derived from an EMBL/GenBank/DDBJ whole genome shotgun (WGS) entry which is preliminary data.</text>
</comment>
<protein>
    <submittedName>
        <fullName evidence="3">DUF3329 domain-containing protein</fullName>
    </submittedName>
</protein>
<keyword evidence="2" id="KW-0472">Membrane</keyword>